<evidence type="ECO:0000313" key="4">
    <source>
        <dbReference type="Proteomes" id="UP000433104"/>
    </source>
</evidence>
<dbReference type="InterPro" id="IPR010707">
    <property type="entry name" value="DUF1285"/>
</dbReference>
<dbReference type="Pfam" id="PF21028">
    <property type="entry name" value="DUF1285_C"/>
    <property type="match status" value="1"/>
</dbReference>
<dbReference type="Gene3D" id="2.30.270.10">
    <property type="entry name" value="duf1285 protein"/>
    <property type="match status" value="1"/>
</dbReference>
<feature type="domain" description="DUF1285" evidence="1">
    <location>
        <begin position="27"/>
        <end position="94"/>
    </location>
</feature>
<evidence type="ECO:0000313" key="3">
    <source>
        <dbReference type="EMBL" id="MXO84790.1"/>
    </source>
</evidence>
<dbReference type="PIRSF" id="PIRSF029557">
    <property type="entry name" value="UCP029557"/>
    <property type="match status" value="1"/>
</dbReference>
<dbReference type="InterPro" id="IPR048341">
    <property type="entry name" value="DUF1285_N"/>
</dbReference>
<dbReference type="InterPro" id="IPR023361">
    <property type="entry name" value="DUF1285_beta_roll_sf"/>
</dbReference>
<reference evidence="3 4" key="1">
    <citation type="submission" date="2019-12" db="EMBL/GenBank/DDBJ databases">
        <title>Genomic-based taxomic classification of the family Erythrobacteraceae.</title>
        <authorList>
            <person name="Xu L."/>
        </authorList>
    </citation>
    <scope>NUCLEOTIDE SEQUENCE [LARGE SCALE GENOMIC DNA]</scope>
    <source>
        <strain evidence="3 4">MCCC 1A09962</strain>
    </source>
</reference>
<dbReference type="OrthoDB" id="3078366at2"/>
<feature type="domain" description="DUF1285" evidence="2">
    <location>
        <begin position="95"/>
        <end position="179"/>
    </location>
</feature>
<protein>
    <submittedName>
        <fullName evidence="3">DUF1285 domain-containing protein</fullName>
    </submittedName>
</protein>
<evidence type="ECO:0000259" key="2">
    <source>
        <dbReference type="Pfam" id="PF21028"/>
    </source>
</evidence>
<organism evidence="3 4">
    <name type="scientific">Parapontixanthobacter aurantiacus</name>
    <dbReference type="NCBI Taxonomy" id="1463599"/>
    <lineage>
        <taxon>Bacteria</taxon>
        <taxon>Pseudomonadati</taxon>
        <taxon>Pseudomonadota</taxon>
        <taxon>Alphaproteobacteria</taxon>
        <taxon>Sphingomonadales</taxon>
        <taxon>Erythrobacteraceae</taxon>
        <taxon>Parapontixanthobacter</taxon>
    </lineage>
</organism>
<dbReference type="Pfam" id="PF06938">
    <property type="entry name" value="DUF1285_N"/>
    <property type="match status" value="1"/>
</dbReference>
<name>A0A844ZCZ8_9SPHN</name>
<keyword evidence="4" id="KW-1185">Reference proteome</keyword>
<dbReference type="Gene3D" id="3.10.540.10">
    <property type="entry name" value="duf1285 like domain"/>
    <property type="match status" value="1"/>
</dbReference>
<dbReference type="AlphaFoldDB" id="A0A844ZCZ8"/>
<sequence>MPYTPPPELAEMSLAEIAEQVRLRKLPPVEQWSPDETGDSHMRIAADGSWYHEGSKVTRPAMVRAFASLLMRDKDGAHWLVMPYQKLSIEVEDAPLIAVDAQRREDGIAVRLNTDEVLVVGADHPLIAKGSRERPDLYVHARRGLLARLNRSTYAQLAELALAEGEEWRMTSGGETFSLLPPAA</sequence>
<dbReference type="EMBL" id="WTYW01000001">
    <property type="protein sequence ID" value="MXO84790.1"/>
    <property type="molecule type" value="Genomic_DNA"/>
</dbReference>
<gene>
    <name evidence="3" type="ORF">GRI38_01920</name>
</gene>
<proteinExistence type="predicted"/>
<comment type="caution">
    <text evidence="3">The sequence shown here is derived from an EMBL/GenBank/DDBJ whole genome shotgun (WGS) entry which is preliminary data.</text>
</comment>
<evidence type="ECO:0000259" key="1">
    <source>
        <dbReference type="Pfam" id="PF06938"/>
    </source>
</evidence>
<accession>A0A844ZCZ8</accession>
<dbReference type="InterPro" id="IPR048342">
    <property type="entry name" value="DUF1285_C"/>
</dbReference>
<dbReference type="RefSeq" id="WP_160682412.1">
    <property type="nucleotide sequence ID" value="NZ_WTYW01000001.1"/>
</dbReference>
<dbReference type="Proteomes" id="UP000433104">
    <property type="component" value="Unassembled WGS sequence"/>
</dbReference>